<evidence type="ECO:0000313" key="10">
    <source>
        <dbReference type="Proteomes" id="UP000254634"/>
    </source>
</evidence>
<dbReference type="InterPro" id="IPR009081">
    <property type="entry name" value="PP-bd_ACP"/>
</dbReference>
<reference evidence="9" key="1">
    <citation type="submission" date="2018-06" db="EMBL/GenBank/DDBJ databases">
        <authorList>
            <consortium name="Pathogen Informatics"/>
            <person name="Doyle S."/>
        </authorList>
    </citation>
    <scope>NUCLEOTIDE SEQUENCE [LARGE SCALE GENOMIC DNA]</scope>
    <source>
        <strain evidence="9">NCTC13765</strain>
    </source>
</reference>
<dbReference type="NCBIfam" id="NF002150">
    <property type="entry name" value="PRK00982.1-4"/>
    <property type="match status" value="1"/>
</dbReference>
<evidence type="ECO:0000256" key="4">
    <source>
        <dbReference type="ARBA" id="ARBA00022832"/>
    </source>
</evidence>
<dbReference type="SUPFAM" id="SSF47336">
    <property type="entry name" value="ACP-like"/>
    <property type="match status" value="1"/>
</dbReference>
<feature type="domain" description="Carrier" evidence="8">
    <location>
        <begin position="1"/>
        <end position="77"/>
    </location>
</feature>
<dbReference type="InterPro" id="IPR003231">
    <property type="entry name" value="ACP"/>
</dbReference>
<keyword evidence="10" id="KW-1185">Reference proteome</keyword>
<accession>A0A380L0W2</accession>
<evidence type="ECO:0000259" key="8">
    <source>
        <dbReference type="PROSITE" id="PS50075"/>
    </source>
</evidence>
<dbReference type="RefSeq" id="WP_018371326.1">
    <property type="nucleotide sequence ID" value="NZ_UHFR01000005.1"/>
</dbReference>
<protein>
    <recommendedName>
        <fullName evidence="7">Acyl carrier protein</fullName>
        <shortName evidence="7">ACP</shortName>
    </recommendedName>
</protein>
<feature type="modified residue" description="O-(pantetheine 4'-phosphoryl)serine" evidence="7">
    <location>
        <position position="37"/>
    </location>
</feature>
<evidence type="ECO:0000256" key="2">
    <source>
        <dbReference type="ARBA" id="ARBA00022516"/>
    </source>
</evidence>
<dbReference type="GO" id="GO:0016020">
    <property type="term" value="C:membrane"/>
    <property type="evidence" value="ECO:0007669"/>
    <property type="project" value="GOC"/>
</dbReference>
<evidence type="ECO:0000256" key="6">
    <source>
        <dbReference type="ARBA" id="ARBA00023160"/>
    </source>
</evidence>
<dbReference type="Pfam" id="PF00550">
    <property type="entry name" value="PP-binding"/>
    <property type="match status" value="1"/>
</dbReference>
<keyword evidence="2 7" id="KW-0444">Lipid biosynthesis</keyword>
<comment type="pathway">
    <text evidence="7">Lipid metabolism; fatty acid biosynthesis.</text>
</comment>
<keyword evidence="1 7" id="KW-0596">Phosphopantetheine</keyword>
<sequence length="79" mass="9009">MTKEEIYNRVEVLIKERQSDLVVTPTLRIKEDLNADSVDLMEFIIALEDEFQIDIPDPEADTLVTLQDVVDYVAGKLEG</sequence>
<keyword evidence="4 7" id="KW-0276">Fatty acid metabolism</keyword>
<comment type="similarity">
    <text evidence="7">Belongs to the acyl carrier protein (ACP) family.</text>
</comment>
<organism evidence="9 10">
    <name type="scientific">Streptococcus massiliensis</name>
    <dbReference type="NCBI Taxonomy" id="313439"/>
    <lineage>
        <taxon>Bacteria</taxon>
        <taxon>Bacillati</taxon>
        <taxon>Bacillota</taxon>
        <taxon>Bacilli</taxon>
        <taxon>Lactobacillales</taxon>
        <taxon>Streptococcaceae</taxon>
        <taxon>Streptococcus</taxon>
    </lineage>
</organism>
<evidence type="ECO:0000313" key="9">
    <source>
        <dbReference type="EMBL" id="SUN76350.1"/>
    </source>
</evidence>
<dbReference type="GO" id="GO:0000036">
    <property type="term" value="F:acyl carrier activity"/>
    <property type="evidence" value="ECO:0007669"/>
    <property type="project" value="UniProtKB-UniRule"/>
</dbReference>
<dbReference type="Proteomes" id="UP000254634">
    <property type="component" value="Unassembled WGS sequence"/>
</dbReference>
<dbReference type="Gene3D" id="1.10.1200.10">
    <property type="entry name" value="ACP-like"/>
    <property type="match status" value="1"/>
</dbReference>
<dbReference type="PANTHER" id="PTHR20863">
    <property type="entry name" value="ACYL CARRIER PROTEIN"/>
    <property type="match status" value="1"/>
</dbReference>
<evidence type="ECO:0000256" key="5">
    <source>
        <dbReference type="ARBA" id="ARBA00023098"/>
    </source>
</evidence>
<name>A0A380L0W2_9STRE</name>
<dbReference type="EMBL" id="UHFR01000005">
    <property type="protein sequence ID" value="SUN76350.1"/>
    <property type="molecule type" value="Genomic_DNA"/>
</dbReference>
<keyword evidence="3 7" id="KW-0597">Phosphoprotein</keyword>
<dbReference type="NCBIfam" id="NF009104">
    <property type="entry name" value="PRK12449.1"/>
    <property type="match status" value="1"/>
</dbReference>
<dbReference type="UniPathway" id="UPA00094"/>
<evidence type="ECO:0000256" key="7">
    <source>
        <dbReference type="HAMAP-Rule" id="MF_01217"/>
    </source>
</evidence>
<dbReference type="GO" id="GO:0009245">
    <property type="term" value="P:lipid A biosynthetic process"/>
    <property type="evidence" value="ECO:0007669"/>
    <property type="project" value="TreeGrafter"/>
</dbReference>
<keyword evidence="6 7" id="KW-0275">Fatty acid biosynthesis</keyword>
<dbReference type="HAMAP" id="MF_01217">
    <property type="entry name" value="Acyl_carrier"/>
    <property type="match status" value="1"/>
</dbReference>
<evidence type="ECO:0000256" key="1">
    <source>
        <dbReference type="ARBA" id="ARBA00022450"/>
    </source>
</evidence>
<comment type="PTM">
    <text evidence="7">4'-phosphopantetheine is transferred from CoA to a specific serine of apo-ACP by AcpS. This modification is essential for activity because fatty acids are bound in thioester linkage to the sulfhydryl of the prosthetic group.</text>
</comment>
<dbReference type="GO" id="GO:0000035">
    <property type="term" value="F:acyl binding"/>
    <property type="evidence" value="ECO:0007669"/>
    <property type="project" value="TreeGrafter"/>
</dbReference>
<dbReference type="PANTHER" id="PTHR20863:SF76">
    <property type="entry name" value="CARRIER DOMAIN-CONTAINING PROTEIN"/>
    <property type="match status" value="1"/>
</dbReference>
<dbReference type="PROSITE" id="PS50075">
    <property type="entry name" value="CARRIER"/>
    <property type="match status" value="1"/>
</dbReference>
<dbReference type="AlphaFoldDB" id="A0A380L0W2"/>
<comment type="subcellular location">
    <subcellularLocation>
        <location evidence="7">Cytoplasm</location>
    </subcellularLocation>
</comment>
<dbReference type="InterPro" id="IPR036736">
    <property type="entry name" value="ACP-like_sf"/>
</dbReference>
<comment type="function">
    <text evidence="7">Carrier of the growing fatty acid chain in fatty acid biosynthesis.</text>
</comment>
<keyword evidence="5 7" id="KW-0443">Lipid metabolism</keyword>
<keyword evidence="7" id="KW-0963">Cytoplasm</keyword>
<dbReference type="STRING" id="1123307.GCA_000380065_00633"/>
<dbReference type="GO" id="GO:0005829">
    <property type="term" value="C:cytosol"/>
    <property type="evidence" value="ECO:0007669"/>
    <property type="project" value="TreeGrafter"/>
</dbReference>
<gene>
    <name evidence="9" type="primary">acpP_1</name>
    <name evidence="7" type="synonym">acpP</name>
    <name evidence="9" type="ORF">NCTC13765_00839</name>
</gene>
<dbReference type="OrthoDB" id="9804551at2"/>
<evidence type="ECO:0000256" key="3">
    <source>
        <dbReference type="ARBA" id="ARBA00022553"/>
    </source>
</evidence>
<proteinExistence type="inferred from homology"/>